<dbReference type="EMBL" id="CAJOAY010005138">
    <property type="protein sequence ID" value="CAF4096855.1"/>
    <property type="molecule type" value="Genomic_DNA"/>
</dbReference>
<sequence length="56" mass="6701">MTSTEITTDEVEGDNDRYHRELYNAIQDDDFQRLKDILHELDQCKESTTKKEVLNR</sequence>
<reference evidence="1" key="1">
    <citation type="submission" date="2021-02" db="EMBL/GenBank/DDBJ databases">
        <authorList>
            <person name="Nowell W R."/>
        </authorList>
    </citation>
    <scope>NUCLEOTIDE SEQUENCE</scope>
</reference>
<evidence type="ECO:0000313" key="2">
    <source>
        <dbReference type="Proteomes" id="UP000663881"/>
    </source>
</evidence>
<protein>
    <submittedName>
        <fullName evidence="1">Uncharacterized protein</fullName>
    </submittedName>
</protein>
<name>A0A819ULD0_9BILA</name>
<comment type="caution">
    <text evidence="1">The sequence shown here is derived from an EMBL/GenBank/DDBJ whole genome shotgun (WGS) entry which is preliminary data.</text>
</comment>
<dbReference type="Proteomes" id="UP000663881">
    <property type="component" value="Unassembled WGS sequence"/>
</dbReference>
<accession>A0A819ULD0</accession>
<feature type="non-terminal residue" evidence="1">
    <location>
        <position position="56"/>
    </location>
</feature>
<proteinExistence type="predicted"/>
<gene>
    <name evidence="1" type="ORF">OKA104_LOCUS35452</name>
</gene>
<evidence type="ECO:0000313" key="1">
    <source>
        <dbReference type="EMBL" id="CAF4096855.1"/>
    </source>
</evidence>
<organism evidence="1 2">
    <name type="scientific">Adineta steineri</name>
    <dbReference type="NCBI Taxonomy" id="433720"/>
    <lineage>
        <taxon>Eukaryota</taxon>
        <taxon>Metazoa</taxon>
        <taxon>Spiralia</taxon>
        <taxon>Gnathifera</taxon>
        <taxon>Rotifera</taxon>
        <taxon>Eurotatoria</taxon>
        <taxon>Bdelloidea</taxon>
        <taxon>Adinetida</taxon>
        <taxon>Adinetidae</taxon>
        <taxon>Adineta</taxon>
    </lineage>
</organism>
<dbReference type="AlphaFoldDB" id="A0A819ULD0"/>